<sequence length="140" mass="16576">MMMMMTMMMTLLKIFVCKINKTHVDSLEVEARKLVITMKTMIQIEWHTRKKIGVRDTGQRLTHTEDSNPRNESGLQQIFNKLSFIEKFQIFSNIETEDDNHPDFFFFDNDNNDNDDVNARLPMLRISWKGPMETEAKREA</sequence>
<comment type="caution">
    <text evidence="2">The sequence shown here is derived from an EMBL/GenBank/DDBJ whole genome shotgun (WGS) entry which is preliminary data.</text>
</comment>
<keyword evidence="1" id="KW-0732">Signal</keyword>
<accession>A0A8H3LMW4</accession>
<dbReference type="EMBL" id="BLAL01000206">
    <property type="protein sequence ID" value="GES91613.1"/>
    <property type="molecule type" value="Genomic_DNA"/>
</dbReference>
<feature type="signal peptide" evidence="1">
    <location>
        <begin position="1"/>
        <end position="26"/>
    </location>
</feature>
<name>A0A8H3LMW4_9GLOM</name>
<organism evidence="2 3">
    <name type="scientific">Rhizophagus clarus</name>
    <dbReference type="NCBI Taxonomy" id="94130"/>
    <lineage>
        <taxon>Eukaryota</taxon>
        <taxon>Fungi</taxon>
        <taxon>Fungi incertae sedis</taxon>
        <taxon>Mucoromycota</taxon>
        <taxon>Glomeromycotina</taxon>
        <taxon>Glomeromycetes</taxon>
        <taxon>Glomerales</taxon>
        <taxon>Glomeraceae</taxon>
        <taxon>Rhizophagus</taxon>
    </lineage>
</organism>
<proteinExistence type="predicted"/>
<evidence type="ECO:0000313" key="2">
    <source>
        <dbReference type="EMBL" id="GES91613.1"/>
    </source>
</evidence>
<reference evidence="2" key="1">
    <citation type="submission" date="2019-10" db="EMBL/GenBank/DDBJ databases">
        <title>Conservation and host-specific expression of non-tandemly repeated heterogenous ribosome RNA gene in arbuscular mycorrhizal fungi.</title>
        <authorList>
            <person name="Maeda T."/>
            <person name="Kobayashi Y."/>
            <person name="Nakagawa T."/>
            <person name="Ezawa T."/>
            <person name="Yamaguchi K."/>
            <person name="Bino T."/>
            <person name="Nishimoto Y."/>
            <person name="Shigenobu S."/>
            <person name="Kawaguchi M."/>
        </authorList>
    </citation>
    <scope>NUCLEOTIDE SEQUENCE</scope>
    <source>
        <strain evidence="2">HR1</strain>
    </source>
</reference>
<dbReference type="AlphaFoldDB" id="A0A8H3LMW4"/>
<evidence type="ECO:0000256" key="1">
    <source>
        <dbReference type="SAM" id="SignalP"/>
    </source>
</evidence>
<protein>
    <submittedName>
        <fullName evidence="2">Uncharacterized protein</fullName>
    </submittedName>
</protein>
<gene>
    <name evidence="2" type="ORF">RCL2_001841500</name>
</gene>
<dbReference type="Proteomes" id="UP000615446">
    <property type="component" value="Unassembled WGS sequence"/>
</dbReference>
<evidence type="ECO:0000313" key="3">
    <source>
        <dbReference type="Proteomes" id="UP000615446"/>
    </source>
</evidence>
<feature type="chain" id="PRO_5034946652" evidence="1">
    <location>
        <begin position="27"/>
        <end position="140"/>
    </location>
</feature>